<protein>
    <submittedName>
        <fullName evidence="1">Uncharacterized protein</fullName>
    </submittedName>
</protein>
<dbReference type="AlphaFoldDB" id="A0A978VXZ8"/>
<name>A0A978VXZ8_ZIZJJ</name>
<comment type="caution">
    <text evidence="1">The sequence shown here is derived from an EMBL/GenBank/DDBJ whole genome shotgun (WGS) entry which is preliminary data.</text>
</comment>
<dbReference type="Proteomes" id="UP000813462">
    <property type="component" value="Unassembled WGS sequence"/>
</dbReference>
<gene>
    <name evidence="1" type="ORF">FEM48_Zijuj01G0001100</name>
</gene>
<sequence>MFVFSCILCSIKEETILHVLWGCCEAQAWASLFLDDVQQERFAILAWCLWNRRNAVVHGSSMMEDKCLLHTVVKLQVEFKEANKRVDQIRMVRDDACWVPPADAAVKINVDAAVQEKQGRCGLGVVIFQFKR</sequence>
<organism evidence="1 2">
    <name type="scientific">Ziziphus jujuba var. spinosa</name>
    <dbReference type="NCBI Taxonomy" id="714518"/>
    <lineage>
        <taxon>Eukaryota</taxon>
        <taxon>Viridiplantae</taxon>
        <taxon>Streptophyta</taxon>
        <taxon>Embryophyta</taxon>
        <taxon>Tracheophyta</taxon>
        <taxon>Spermatophyta</taxon>
        <taxon>Magnoliopsida</taxon>
        <taxon>eudicotyledons</taxon>
        <taxon>Gunneridae</taxon>
        <taxon>Pentapetalae</taxon>
        <taxon>rosids</taxon>
        <taxon>fabids</taxon>
        <taxon>Rosales</taxon>
        <taxon>Rhamnaceae</taxon>
        <taxon>Paliureae</taxon>
        <taxon>Ziziphus</taxon>
    </lineage>
</organism>
<reference evidence="1" key="1">
    <citation type="journal article" date="2021" name="Front. Plant Sci.">
        <title>Chromosome-Scale Genome Assembly for Chinese Sour Jujube and Insights Into Its Genome Evolution and Domestication Signature.</title>
        <authorList>
            <person name="Shen L.-Y."/>
            <person name="Luo H."/>
            <person name="Wang X.-L."/>
            <person name="Wang X.-M."/>
            <person name="Qiu X.-J."/>
            <person name="Liu H."/>
            <person name="Zhou S.-S."/>
            <person name="Jia K.-H."/>
            <person name="Nie S."/>
            <person name="Bao Y.-T."/>
            <person name="Zhang R.-G."/>
            <person name="Yun Q.-Z."/>
            <person name="Chai Y.-H."/>
            <person name="Lu J.-Y."/>
            <person name="Li Y."/>
            <person name="Zhao S.-W."/>
            <person name="Mao J.-F."/>
            <person name="Jia S.-G."/>
            <person name="Mao Y.-M."/>
        </authorList>
    </citation>
    <scope>NUCLEOTIDE SEQUENCE</scope>
    <source>
        <strain evidence="1">AT0</strain>
        <tissue evidence="1">Leaf</tissue>
    </source>
</reference>
<proteinExistence type="predicted"/>
<dbReference type="EMBL" id="JAEACU010000001">
    <property type="protein sequence ID" value="KAH7544582.1"/>
    <property type="molecule type" value="Genomic_DNA"/>
</dbReference>
<accession>A0A978VXZ8</accession>
<evidence type="ECO:0000313" key="1">
    <source>
        <dbReference type="EMBL" id="KAH7544582.1"/>
    </source>
</evidence>
<evidence type="ECO:0000313" key="2">
    <source>
        <dbReference type="Proteomes" id="UP000813462"/>
    </source>
</evidence>